<dbReference type="WBParaSite" id="ACRNAN_scaffold2918.g25640.t1">
    <property type="protein sequence ID" value="ACRNAN_scaffold2918.g25640.t1"/>
    <property type="gene ID" value="ACRNAN_scaffold2918.g25640"/>
</dbReference>
<dbReference type="AlphaFoldDB" id="A0A914DJY4"/>
<dbReference type="Proteomes" id="UP000887540">
    <property type="component" value="Unplaced"/>
</dbReference>
<feature type="compositionally biased region" description="Basic and acidic residues" evidence="2">
    <location>
        <begin position="114"/>
        <end position="145"/>
    </location>
</feature>
<accession>A0A914DJY4</accession>
<evidence type="ECO:0000256" key="1">
    <source>
        <dbReference type="SAM" id="Coils"/>
    </source>
</evidence>
<name>A0A914DJY4_9BILA</name>
<reference evidence="4" key="1">
    <citation type="submission" date="2022-11" db="UniProtKB">
        <authorList>
            <consortium name="WormBaseParasite"/>
        </authorList>
    </citation>
    <scope>IDENTIFICATION</scope>
</reference>
<feature type="region of interest" description="Disordered" evidence="2">
    <location>
        <begin position="23"/>
        <end position="145"/>
    </location>
</feature>
<protein>
    <submittedName>
        <fullName evidence="4">Uncharacterized protein</fullName>
    </submittedName>
</protein>
<organism evidence="3 4">
    <name type="scientific">Acrobeloides nanus</name>
    <dbReference type="NCBI Taxonomy" id="290746"/>
    <lineage>
        <taxon>Eukaryota</taxon>
        <taxon>Metazoa</taxon>
        <taxon>Ecdysozoa</taxon>
        <taxon>Nematoda</taxon>
        <taxon>Chromadorea</taxon>
        <taxon>Rhabditida</taxon>
        <taxon>Tylenchina</taxon>
        <taxon>Cephalobomorpha</taxon>
        <taxon>Cephaloboidea</taxon>
        <taxon>Cephalobidae</taxon>
        <taxon>Acrobeloides</taxon>
    </lineage>
</organism>
<proteinExistence type="predicted"/>
<feature type="coiled-coil region" evidence="1">
    <location>
        <begin position="173"/>
        <end position="210"/>
    </location>
</feature>
<feature type="compositionally biased region" description="Basic and acidic residues" evidence="2">
    <location>
        <begin position="36"/>
        <end position="65"/>
    </location>
</feature>
<evidence type="ECO:0000313" key="3">
    <source>
        <dbReference type="Proteomes" id="UP000887540"/>
    </source>
</evidence>
<evidence type="ECO:0000256" key="2">
    <source>
        <dbReference type="SAM" id="MobiDB-lite"/>
    </source>
</evidence>
<evidence type="ECO:0000313" key="4">
    <source>
        <dbReference type="WBParaSite" id="ACRNAN_scaffold2918.g25640.t1"/>
    </source>
</evidence>
<keyword evidence="1" id="KW-0175">Coiled coil</keyword>
<keyword evidence="3" id="KW-1185">Reference proteome</keyword>
<sequence length="252" mass="28638">MAKTVGHTPLDYSRDSDDIEIYIPFSGKKKPSSSNKKSDIKDVPEDPKPKPSTPEKNKDKDESSSKPKSSAKTKAKKDDAFKQESQCQDPNCEMCQALKRETSTNNRPKFVVVDGDHFAPPSRDEPKSYKKIPEKVPDKYSGDAKPKYNFTKKMGQLDAAIKLLTTKVEEKIMKEKYSAADDLQNALNNLKETKIELMDLLEDREKELDDGNLKGAQTLKDEYDEKLSTINLDSIRHHLTPDEFQTLKKLKK</sequence>